<dbReference type="SUPFAM" id="SSF55874">
    <property type="entry name" value="ATPase domain of HSP90 chaperone/DNA topoisomerase II/histidine kinase"/>
    <property type="match status" value="1"/>
</dbReference>
<keyword evidence="1" id="KW-0808">Transferase</keyword>
<evidence type="ECO:0000256" key="1">
    <source>
        <dbReference type="ARBA" id="ARBA00022527"/>
    </source>
</evidence>
<comment type="caution">
    <text evidence="3">The sequence shown here is derived from an EMBL/GenBank/DDBJ whole genome shotgun (WGS) entry which is preliminary data.</text>
</comment>
<reference evidence="3 4" key="1">
    <citation type="submission" date="2020-08" db="EMBL/GenBank/DDBJ databases">
        <title>Sequencing the genomes of 1000 actinobacteria strains.</title>
        <authorList>
            <person name="Klenk H.-P."/>
        </authorList>
    </citation>
    <scope>NUCLEOTIDE SEQUENCE [LARGE SCALE GENOMIC DNA]</scope>
    <source>
        <strain evidence="3 4">DSM 41654</strain>
    </source>
</reference>
<dbReference type="Gene3D" id="3.30.565.10">
    <property type="entry name" value="Histidine kinase-like ATPase, C-terminal domain"/>
    <property type="match status" value="1"/>
</dbReference>
<dbReference type="CDD" id="cd16936">
    <property type="entry name" value="HATPase_RsbW-like"/>
    <property type="match status" value="1"/>
</dbReference>
<keyword evidence="1" id="KW-0418">Kinase</keyword>
<keyword evidence="1" id="KW-0723">Serine/threonine-protein kinase</keyword>
<dbReference type="PANTHER" id="PTHR35526">
    <property type="entry name" value="ANTI-SIGMA-F FACTOR RSBW-RELATED"/>
    <property type="match status" value="1"/>
</dbReference>
<evidence type="ECO:0000259" key="2">
    <source>
        <dbReference type="Pfam" id="PF13581"/>
    </source>
</evidence>
<dbReference type="InterPro" id="IPR036890">
    <property type="entry name" value="HATPase_C_sf"/>
</dbReference>
<protein>
    <submittedName>
        <fullName evidence="3">Anti-sigma regulatory factor (Ser/Thr protein kinase)</fullName>
    </submittedName>
</protein>
<evidence type="ECO:0000313" key="4">
    <source>
        <dbReference type="Proteomes" id="UP000540506"/>
    </source>
</evidence>
<proteinExistence type="predicted"/>
<dbReference type="PANTHER" id="PTHR35526:SF3">
    <property type="entry name" value="ANTI-SIGMA-F FACTOR RSBW"/>
    <property type="match status" value="1"/>
</dbReference>
<dbReference type="AlphaFoldDB" id="A0A7W7QZQ1"/>
<dbReference type="EMBL" id="JACHJV010000001">
    <property type="protein sequence ID" value="MBB4922535.1"/>
    <property type="molecule type" value="Genomic_DNA"/>
</dbReference>
<sequence>MPETLDLPPAPSAQEHCWLPCSRHSPALARRLLRESLARVEGGERFLERAELLVSELVTNAVLHGTKPGQLIRLSLAADQERLWISVEDASSAPPRPHISTDGQSGRGLLLVDKLSEQWGWGPREGIGKCVWSVCTSISEEE</sequence>
<dbReference type="InterPro" id="IPR050267">
    <property type="entry name" value="Anti-sigma-factor_SerPK"/>
</dbReference>
<dbReference type="Pfam" id="PF13581">
    <property type="entry name" value="HATPase_c_2"/>
    <property type="match status" value="1"/>
</dbReference>
<dbReference type="Proteomes" id="UP000540506">
    <property type="component" value="Unassembled WGS sequence"/>
</dbReference>
<gene>
    <name evidence="3" type="ORF">FHR34_001528</name>
</gene>
<accession>A0A7W7QZQ1</accession>
<keyword evidence="4" id="KW-1185">Reference proteome</keyword>
<feature type="domain" description="Histidine kinase/HSP90-like ATPase" evidence="2">
    <location>
        <begin position="28"/>
        <end position="121"/>
    </location>
</feature>
<dbReference type="InterPro" id="IPR003594">
    <property type="entry name" value="HATPase_dom"/>
</dbReference>
<dbReference type="RefSeq" id="WP_184934690.1">
    <property type="nucleotide sequence ID" value="NZ_JACHJV010000001.1"/>
</dbReference>
<name>A0A7W7QZQ1_KITKI</name>
<dbReference type="GO" id="GO:0004674">
    <property type="term" value="F:protein serine/threonine kinase activity"/>
    <property type="evidence" value="ECO:0007669"/>
    <property type="project" value="UniProtKB-KW"/>
</dbReference>
<evidence type="ECO:0000313" key="3">
    <source>
        <dbReference type="EMBL" id="MBB4922535.1"/>
    </source>
</evidence>
<organism evidence="3 4">
    <name type="scientific">Kitasatospora kifunensis</name>
    <name type="common">Streptomyces kifunensis</name>
    <dbReference type="NCBI Taxonomy" id="58351"/>
    <lineage>
        <taxon>Bacteria</taxon>
        <taxon>Bacillati</taxon>
        <taxon>Actinomycetota</taxon>
        <taxon>Actinomycetes</taxon>
        <taxon>Kitasatosporales</taxon>
        <taxon>Streptomycetaceae</taxon>
        <taxon>Kitasatospora</taxon>
    </lineage>
</organism>